<accession>A0AA36C531</accession>
<feature type="non-terminal residue" evidence="2">
    <location>
        <position position="1"/>
    </location>
</feature>
<organism evidence="2 3">
    <name type="scientific">Mesorhabditis spiculigera</name>
    <dbReference type="NCBI Taxonomy" id="96644"/>
    <lineage>
        <taxon>Eukaryota</taxon>
        <taxon>Metazoa</taxon>
        <taxon>Ecdysozoa</taxon>
        <taxon>Nematoda</taxon>
        <taxon>Chromadorea</taxon>
        <taxon>Rhabditida</taxon>
        <taxon>Rhabditina</taxon>
        <taxon>Rhabditomorpha</taxon>
        <taxon>Rhabditoidea</taxon>
        <taxon>Rhabditidae</taxon>
        <taxon>Mesorhabditinae</taxon>
        <taxon>Mesorhabditis</taxon>
    </lineage>
</organism>
<keyword evidence="3" id="KW-1185">Reference proteome</keyword>
<dbReference type="Proteomes" id="UP001177023">
    <property type="component" value="Unassembled WGS sequence"/>
</dbReference>
<name>A0AA36C531_9BILA</name>
<evidence type="ECO:0000256" key="1">
    <source>
        <dbReference type="SAM" id="MobiDB-lite"/>
    </source>
</evidence>
<comment type="caution">
    <text evidence="2">The sequence shown here is derived from an EMBL/GenBank/DDBJ whole genome shotgun (WGS) entry which is preliminary data.</text>
</comment>
<sequence length="239" mass="26573">MKPNAINSAVGALKLVPMFLNHPTVISRATLIGASSEAVELLEALPCVSVELAEVFRCVDAVISEGQIAYVTPVKCPEYPMAPLSRMPRATFWPLPRARARSELQRRRLAPTNRHALEVAAGVVRQQEGRYQVTVNLQLAYKVPTKRGSRSEGTTPRHAVHVDGDAMACTVYFNPVMLREPWARRLHRDTGPEKDCSVPRAKSAAQRQHAQKDLSDWIEDWASNLKALDARHDKANRPA</sequence>
<proteinExistence type="predicted"/>
<dbReference type="EMBL" id="CATQJA010000072">
    <property type="protein sequence ID" value="CAJ0557653.1"/>
    <property type="molecule type" value="Genomic_DNA"/>
</dbReference>
<evidence type="ECO:0000313" key="3">
    <source>
        <dbReference type="Proteomes" id="UP001177023"/>
    </source>
</evidence>
<dbReference type="AlphaFoldDB" id="A0AA36C531"/>
<evidence type="ECO:0000313" key="2">
    <source>
        <dbReference type="EMBL" id="CAJ0557653.1"/>
    </source>
</evidence>
<reference evidence="2" key="1">
    <citation type="submission" date="2023-06" db="EMBL/GenBank/DDBJ databases">
        <authorList>
            <person name="Delattre M."/>
        </authorList>
    </citation>
    <scope>NUCLEOTIDE SEQUENCE</scope>
    <source>
        <strain evidence="2">AF72</strain>
    </source>
</reference>
<gene>
    <name evidence="2" type="ORF">MSPICULIGERA_LOCUS411</name>
</gene>
<feature type="region of interest" description="Disordered" evidence="1">
    <location>
        <begin position="189"/>
        <end position="213"/>
    </location>
</feature>
<protein>
    <submittedName>
        <fullName evidence="2">Uncharacterized protein</fullName>
    </submittedName>
</protein>